<evidence type="ECO:0000256" key="2">
    <source>
        <dbReference type="ARBA" id="ARBA00022692"/>
    </source>
</evidence>
<dbReference type="EMBL" id="CP139960">
    <property type="protein sequence ID" value="WQD37102.1"/>
    <property type="molecule type" value="Genomic_DNA"/>
</dbReference>
<dbReference type="SUPFAM" id="SSF53300">
    <property type="entry name" value="vWA-like"/>
    <property type="match status" value="1"/>
</dbReference>
<keyword evidence="1" id="KW-1003">Cell membrane</keyword>
<dbReference type="Proteomes" id="UP001325680">
    <property type="component" value="Chromosome"/>
</dbReference>
<keyword evidence="2 5" id="KW-0812">Transmembrane</keyword>
<evidence type="ECO:0000256" key="4">
    <source>
        <dbReference type="ARBA" id="ARBA00023136"/>
    </source>
</evidence>
<dbReference type="InterPro" id="IPR002035">
    <property type="entry name" value="VWF_A"/>
</dbReference>
<dbReference type="InterPro" id="IPR050768">
    <property type="entry name" value="UPF0353/GerABKA_families"/>
</dbReference>
<feature type="domain" description="VWFA" evidence="6">
    <location>
        <begin position="92"/>
        <end position="289"/>
    </location>
</feature>
<dbReference type="Gene3D" id="3.40.50.410">
    <property type="entry name" value="von Willebrand factor, type A domain"/>
    <property type="match status" value="1"/>
</dbReference>
<evidence type="ECO:0000256" key="5">
    <source>
        <dbReference type="SAM" id="Phobius"/>
    </source>
</evidence>
<feature type="transmembrane region" description="Helical" evidence="5">
    <location>
        <begin position="56"/>
        <end position="77"/>
    </location>
</feature>
<accession>A0ABZ0W1L2</accession>
<keyword evidence="8" id="KW-1185">Reference proteome</keyword>
<evidence type="ECO:0000313" key="8">
    <source>
        <dbReference type="Proteomes" id="UP001325680"/>
    </source>
</evidence>
<reference evidence="7 8" key="1">
    <citation type="submission" date="2023-12" db="EMBL/GenBank/DDBJ databases">
        <title>Genome sequencing and assembly of bacterial species from a model synthetic community.</title>
        <authorList>
            <person name="Hogle S.L."/>
        </authorList>
    </citation>
    <scope>NUCLEOTIDE SEQUENCE [LARGE SCALE GENOMIC DNA]</scope>
    <source>
        <strain evidence="7 8">HAMBI_3031</strain>
    </source>
</reference>
<proteinExistence type="predicted"/>
<feature type="transmembrane region" description="Helical" evidence="5">
    <location>
        <begin position="6"/>
        <end position="27"/>
    </location>
</feature>
<dbReference type="PROSITE" id="PS50234">
    <property type="entry name" value="VWFA"/>
    <property type="match status" value="1"/>
</dbReference>
<protein>
    <submittedName>
        <fullName evidence="7">VWA domain-containing protein</fullName>
    </submittedName>
</protein>
<evidence type="ECO:0000259" key="6">
    <source>
        <dbReference type="PROSITE" id="PS50234"/>
    </source>
</evidence>
<name>A0ABZ0W1L2_9BACT</name>
<dbReference type="InterPro" id="IPR036465">
    <property type="entry name" value="vWFA_dom_sf"/>
</dbReference>
<evidence type="ECO:0000256" key="3">
    <source>
        <dbReference type="ARBA" id="ARBA00022989"/>
    </source>
</evidence>
<organism evidence="7 8">
    <name type="scientific">Niabella yanshanensis</name>
    <dbReference type="NCBI Taxonomy" id="577386"/>
    <lineage>
        <taxon>Bacteria</taxon>
        <taxon>Pseudomonadati</taxon>
        <taxon>Bacteroidota</taxon>
        <taxon>Chitinophagia</taxon>
        <taxon>Chitinophagales</taxon>
        <taxon>Chitinophagaceae</taxon>
        <taxon>Niabella</taxon>
    </lineage>
</organism>
<keyword evidence="3 5" id="KW-1133">Transmembrane helix</keyword>
<dbReference type="RefSeq" id="WP_114791806.1">
    <property type="nucleotide sequence ID" value="NZ_CP139960.1"/>
</dbReference>
<dbReference type="SMART" id="SM00327">
    <property type="entry name" value="VWA"/>
    <property type="match status" value="1"/>
</dbReference>
<sequence length="335" mass="37132">MGFQFQYTIFIWLFAVLLIFALLFWGVKKWKRRIIKNIGNPSLVKSLIHRYSPKRFTLKFMLVCVAFAMGVLAVMNLRKPGGNDGITRKGIDLVFALDVSRSMLAEDIEPNRLERAKQFISKMMDAMPDSRVGLILFAGKAYVQMPLSTDHGAAQMFVNEASPDAVPMKGTIISDALQESLKAFGDRDAKYRAVVLISDGEDHDEEAIDMSKELSKRGLMVNTVGIGSPTGSFIPDDSTRGHKIDEETGAEIISKLNEQELKQIAANTAGVYVHLENSDAAVKQISANLSQIDKKVTGDTSLMSFSYYFWVFVAVMILLLIGEQLLPEGKKPAAK</sequence>
<gene>
    <name evidence="7" type="ORF">U0035_15625</name>
</gene>
<dbReference type="Pfam" id="PF13519">
    <property type="entry name" value="VWA_2"/>
    <property type="match status" value="1"/>
</dbReference>
<feature type="transmembrane region" description="Helical" evidence="5">
    <location>
        <begin position="307"/>
        <end position="326"/>
    </location>
</feature>
<keyword evidence="4 5" id="KW-0472">Membrane</keyword>
<evidence type="ECO:0000313" key="7">
    <source>
        <dbReference type="EMBL" id="WQD37102.1"/>
    </source>
</evidence>
<evidence type="ECO:0000256" key="1">
    <source>
        <dbReference type="ARBA" id="ARBA00022475"/>
    </source>
</evidence>
<dbReference type="PANTHER" id="PTHR22550:SF5">
    <property type="entry name" value="LEUCINE ZIPPER PROTEIN 4"/>
    <property type="match status" value="1"/>
</dbReference>
<dbReference type="PANTHER" id="PTHR22550">
    <property type="entry name" value="SPORE GERMINATION PROTEIN"/>
    <property type="match status" value="1"/>
</dbReference>